<dbReference type="EMBL" id="JASBNA010000005">
    <property type="protein sequence ID" value="KAK7691863.1"/>
    <property type="molecule type" value="Genomic_DNA"/>
</dbReference>
<evidence type="ECO:0000313" key="11">
    <source>
        <dbReference type="EMBL" id="KAK7691863.1"/>
    </source>
</evidence>
<organism evidence="11 12">
    <name type="scientific">Cerrena zonata</name>
    <dbReference type="NCBI Taxonomy" id="2478898"/>
    <lineage>
        <taxon>Eukaryota</taxon>
        <taxon>Fungi</taxon>
        <taxon>Dikarya</taxon>
        <taxon>Basidiomycota</taxon>
        <taxon>Agaricomycotina</taxon>
        <taxon>Agaricomycetes</taxon>
        <taxon>Polyporales</taxon>
        <taxon>Cerrenaceae</taxon>
        <taxon>Cerrena</taxon>
    </lineage>
</organism>
<feature type="transmembrane region" description="Helical" evidence="10">
    <location>
        <begin position="325"/>
        <end position="346"/>
    </location>
</feature>
<dbReference type="Proteomes" id="UP001385951">
    <property type="component" value="Unassembled WGS sequence"/>
</dbReference>
<evidence type="ECO:0000256" key="4">
    <source>
        <dbReference type="ARBA" id="ARBA00022692"/>
    </source>
</evidence>
<feature type="compositionally biased region" description="Acidic residues" evidence="9">
    <location>
        <begin position="41"/>
        <end position="54"/>
    </location>
</feature>
<feature type="transmembrane region" description="Helical" evidence="10">
    <location>
        <begin position="271"/>
        <end position="294"/>
    </location>
</feature>
<keyword evidence="7 10" id="KW-1133">Transmembrane helix</keyword>
<comment type="similarity">
    <text evidence="2">Belongs to the oligopeptide OPT transporter family.</text>
</comment>
<keyword evidence="12" id="KW-1185">Reference proteome</keyword>
<feature type="compositionally biased region" description="Polar residues" evidence="9">
    <location>
        <begin position="62"/>
        <end position="79"/>
    </location>
</feature>
<dbReference type="InterPro" id="IPR004648">
    <property type="entry name" value="Oligpept_transpt"/>
</dbReference>
<gene>
    <name evidence="11" type="ORF">QCA50_005267</name>
</gene>
<protein>
    <submittedName>
        <fullName evidence="11">Uncharacterized protein</fullName>
    </submittedName>
</protein>
<feature type="transmembrane region" description="Helical" evidence="10">
    <location>
        <begin position="827"/>
        <end position="844"/>
    </location>
</feature>
<evidence type="ECO:0000256" key="9">
    <source>
        <dbReference type="SAM" id="MobiDB-lite"/>
    </source>
</evidence>
<evidence type="ECO:0000256" key="3">
    <source>
        <dbReference type="ARBA" id="ARBA00022448"/>
    </source>
</evidence>
<evidence type="ECO:0000256" key="8">
    <source>
        <dbReference type="ARBA" id="ARBA00023136"/>
    </source>
</evidence>
<feature type="transmembrane region" description="Helical" evidence="10">
    <location>
        <begin position="864"/>
        <end position="888"/>
    </location>
</feature>
<feature type="transmembrane region" description="Helical" evidence="10">
    <location>
        <begin position="358"/>
        <end position="379"/>
    </location>
</feature>
<evidence type="ECO:0000256" key="1">
    <source>
        <dbReference type="ARBA" id="ARBA00004141"/>
    </source>
</evidence>
<feature type="compositionally biased region" description="Polar residues" evidence="9">
    <location>
        <begin position="1"/>
        <end position="19"/>
    </location>
</feature>
<reference evidence="11 12" key="1">
    <citation type="submission" date="2022-09" db="EMBL/GenBank/DDBJ databases">
        <authorList>
            <person name="Palmer J.M."/>
        </authorList>
    </citation>
    <scope>NUCLEOTIDE SEQUENCE [LARGE SCALE GENOMIC DNA]</scope>
    <source>
        <strain evidence="11 12">DSM 7382</strain>
    </source>
</reference>
<feature type="compositionally biased region" description="Polar residues" evidence="9">
    <location>
        <begin position="87"/>
        <end position="105"/>
    </location>
</feature>
<feature type="transmembrane region" description="Helical" evidence="10">
    <location>
        <begin position="900"/>
        <end position="923"/>
    </location>
</feature>
<name>A0AAW0GNP4_9APHY</name>
<dbReference type="PANTHER" id="PTHR22601">
    <property type="entry name" value="ISP4 LIKE PROTEIN"/>
    <property type="match status" value="1"/>
</dbReference>
<accession>A0AAW0GNP4</accession>
<keyword evidence="3" id="KW-0813">Transport</keyword>
<dbReference type="GO" id="GO:0016020">
    <property type="term" value="C:membrane"/>
    <property type="evidence" value="ECO:0007669"/>
    <property type="project" value="UniProtKB-SubCell"/>
</dbReference>
<feature type="transmembrane region" description="Helical" evidence="10">
    <location>
        <begin position="646"/>
        <end position="666"/>
    </location>
</feature>
<proteinExistence type="inferred from homology"/>
<dbReference type="GO" id="GO:0015031">
    <property type="term" value="P:protein transport"/>
    <property type="evidence" value="ECO:0007669"/>
    <property type="project" value="UniProtKB-KW"/>
</dbReference>
<feature type="compositionally biased region" description="Polar residues" evidence="9">
    <location>
        <begin position="146"/>
        <end position="161"/>
    </location>
</feature>
<evidence type="ECO:0000256" key="10">
    <source>
        <dbReference type="SAM" id="Phobius"/>
    </source>
</evidence>
<feature type="transmembrane region" description="Helical" evidence="10">
    <location>
        <begin position="672"/>
        <end position="694"/>
    </location>
</feature>
<keyword evidence="5" id="KW-0571">Peptide transport</keyword>
<dbReference type="InterPro" id="IPR004813">
    <property type="entry name" value="OPT"/>
</dbReference>
<keyword evidence="4 10" id="KW-0812">Transmembrane</keyword>
<comment type="caution">
    <text evidence="11">The sequence shown here is derived from an EMBL/GenBank/DDBJ whole genome shotgun (WGS) entry which is preliminary data.</text>
</comment>
<evidence type="ECO:0000313" key="12">
    <source>
        <dbReference type="Proteomes" id="UP001385951"/>
    </source>
</evidence>
<dbReference type="Pfam" id="PF03169">
    <property type="entry name" value="OPT"/>
    <property type="match status" value="1"/>
</dbReference>
<dbReference type="GO" id="GO:0035673">
    <property type="term" value="F:oligopeptide transmembrane transporter activity"/>
    <property type="evidence" value="ECO:0007669"/>
    <property type="project" value="InterPro"/>
</dbReference>
<evidence type="ECO:0000256" key="5">
    <source>
        <dbReference type="ARBA" id="ARBA00022856"/>
    </source>
</evidence>
<feature type="compositionally biased region" description="Basic and acidic residues" evidence="9">
    <location>
        <begin position="25"/>
        <end position="34"/>
    </location>
</feature>
<evidence type="ECO:0000256" key="2">
    <source>
        <dbReference type="ARBA" id="ARBA00008807"/>
    </source>
</evidence>
<dbReference type="NCBIfam" id="TIGR00727">
    <property type="entry name" value="ISP4_OPT"/>
    <property type="match status" value="1"/>
</dbReference>
<comment type="subcellular location">
    <subcellularLocation>
        <location evidence="1">Membrane</location>
        <topology evidence="1">Multi-pass membrane protein</topology>
    </subcellularLocation>
</comment>
<dbReference type="AlphaFoldDB" id="A0AAW0GNP4"/>
<dbReference type="NCBIfam" id="TIGR00728">
    <property type="entry name" value="OPT_sfam"/>
    <property type="match status" value="1"/>
</dbReference>
<evidence type="ECO:0000256" key="7">
    <source>
        <dbReference type="ARBA" id="ARBA00022989"/>
    </source>
</evidence>
<sequence>MTRPTTSAGGRPQTSSGRPGTSRLDTADFFDRDPQYTYSIDETEEYEEESDAEDVFAFARPQTGSTSHHPYSPSTQPSSVIYPPQAFNPQSPSFHQSVLDNNSAAGPSGLHARHGYPYPNSPTVDTPPSTDSQAGDDPYRLKRITYTPTINTADSRKSGISSGREVHVSLPTTREEPLDEEISVKHRPPSSATSYPSFDSRDGSIKMGFDFDALDEIEEDSPYPEVCAAVSSIDDPEMPVLTFRMWLIGLFLTLTAAAANIFFTLRQPAPTIVASVLLIVAYPLGKFLAFSLPISSYTIPRWMTFGNGPVRFSLNPGPWNIKEHALVFMMMNVGTTFPYGLLAISVAQTKYGEEDFRFFFSLVMVLGTQLTGFGLAGLLRKILVWPASMLWPQNLVLCTVLNTFHAEEDADRGGLTRYKYFLYVLCGAFFWFFIPGYLFTALSLFNWVCWIAPTNKVVNQVFGTVNGLGVSFLTFDWTQITWTSNPLVMPWWAQVHTFVGFVMFYWILAPALYYTNVWNLGYFPMLANSPYDRHGKPYNVTRVLKDDSTFDSEAFDNYSPLYLPASYAITYLVAFALSSCVIVHTLLYHGKAVWKGTGLKGITQRWMNKVLKRKSRQNEKEDEEDLWEKDDIHAKLMRAYPEVPNWWYATVFFVFLALCAVGIEVWHTGLPIWGLLLGMGIVGLYVIPMGFIYAMTNEILSVNLLTQIIPGVALPGKPVANMIFKAFVIQTLSETVSFTQDLKLGHYIKVPPRATFIVQITATLLAGFVQVGVKEAMFRYIPDICTPQQRSFLTCPVNQTFYTASAVWGLIGPSRQFGKDSVYHNQLFALIVGALLPIPFWYWHRKYPNGWNKYISMPVLLNSVTFIPPATGINFSSPFLVGFIFQYLIRRKNFAWWSKFNYVTSAAVDTGTLMCLLFIFFAFEIPKGGLSVNWWGNRVWRQTADFINEGLLPIPTDGIPGLH</sequence>
<feature type="compositionally biased region" description="Polar residues" evidence="9">
    <location>
        <begin position="121"/>
        <end position="133"/>
    </location>
</feature>
<keyword evidence="6" id="KW-0653">Protein transport</keyword>
<evidence type="ECO:0000256" key="6">
    <source>
        <dbReference type="ARBA" id="ARBA00022927"/>
    </source>
</evidence>
<keyword evidence="8 10" id="KW-0472">Membrane</keyword>
<feature type="transmembrane region" description="Helical" evidence="10">
    <location>
        <begin position="245"/>
        <end position="265"/>
    </location>
</feature>
<feature type="transmembrane region" description="Helical" evidence="10">
    <location>
        <begin position="420"/>
        <end position="445"/>
    </location>
</feature>
<feature type="transmembrane region" description="Helical" evidence="10">
    <location>
        <begin position="565"/>
        <end position="587"/>
    </location>
</feature>
<feature type="region of interest" description="Disordered" evidence="9">
    <location>
        <begin position="1"/>
        <end position="197"/>
    </location>
</feature>